<evidence type="ECO:0000256" key="1">
    <source>
        <dbReference type="SAM" id="Phobius"/>
    </source>
</evidence>
<feature type="transmembrane region" description="Helical" evidence="1">
    <location>
        <begin position="12"/>
        <end position="39"/>
    </location>
</feature>
<protein>
    <submittedName>
        <fullName evidence="2">Uncharacterized protein</fullName>
    </submittedName>
</protein>
<keyword evidence="1" id="KW-0812">Transmembrane</keyword>
<dbReference type="EMBL" id="FOEL01000010">
    <property type="protein sequence ID" value="SER05404.1"/>
    <property type="molecule type" value="Genomic_DNA"/>
</dbReference>
<evidence type="ECO:0000313" key="3">
    <source>
        <dbReference type="Proteomes" id="UP000199410"/>
    </source>
</evidence>
<name>A0A1H9L1T2_9BACI</name>
<proteinExistence type="predicted"/>
<organism evidence="2 3">
    <name type="scientific">Lysinibacillus fusiformis</name>
    <dbReference type="NCBI Taxonomy" id="28031"/>
    <lineage>
        <taxon>Bacteria</taxon>
        <taxon>Bacillati</taxon>
        <taxon>Bacillota</taxon>
        <taxon>Bacilli</taxon>
        <taxon>Bacillales</taxon>
        <taxon>Bacillaceae</taxon>
        <taxon>Lysinibacillus</taxon>
    </lineage>
</organism>
<dbReference type="Proteomes" id="UP000199410">
    <property type="component" value="Unassembled WGS sequence"/>
</dbReference>
<keyword evidence="1" id="KW-0472">Membrane</keyword>
<feature type="transmembrane region" description="Helical" evidence="1">
    <location>
        <begin position="59"/>
        <end position="80"/>
    </location>
</feature>
<sequence length="93" mass="10440">MILLKWLQAFFGSLALVVLSVLYAGLLLSGILSLLAGFLRTFGFHQIKMNVWYGVELPVTLSIPLALLVAILLFFCARYVKRSIAFCFSKIRN</sequence>
<reference evidence="2 3" key="1">
    <citation type="submission" date="2016-10" db="EMBL/GenBank/DDBJ databases">
        <authorList>
            <person name="Varghese N."/>
            <person name="Submissions S."/>
        </authorList>
    </citation>
    <scope>NUCLEOTIDE SEQUENCE [LARGE SCALE GENOMIC DNA]</scope>
    <source>
        <strain evidence="2 3">TC-13</strain>
    </source>
</reference>
<comment type="caution">
    <text evidence="2">The sequence shown here is derived from an EMBL/GenBank/DDBJ whole genome shotgun (WGS) entry which is preliminary data.</text>
</comment>
<evidence type="ECO:0000313" key="2">
    <source>
        <dbReference type="EMBL" id="SER05404.1"/>
    </source>
</evidence>
<accession>A0A1H9L1T2</accession>
<gene>
    <name evidence="2" type="ORF">SAMN02787113_02912</name>
</gene>
<dbReference type="AlphaFoldDB" id="A0A1H9L1T2"/>
<keyword evidence="1" id="KW-1133">Transmembrane helix</keyword>
<dbReference type="RefSeq" id="WP_089986431.1">
    <property type="nucleotide sequence ID" value="NZ_BJOM01000018.1"/>
</dbReference>